<dbReference type="RefSeq" id="WP_139068345.1">
    <property type="nucleotide sequence ID" value="NZ_BJVF01000001.1"/>
</dbReference>
<reference evidence="1 2" key="1">
    <citation type="submission" date="2016-10" db="EMBL/GenBank/DDBJ databases">
        <authorList>
            <person name="Varghese N."/>
            <person name="Submissions S."/>
        </authorList>
    </citation>
    <scope>NUCLEOTIDE SEQUENCE [LARGE SCALE GENOMIC DNA]</scope>
    <source>
        <strain evidence="1 2">Gm-149</strain>
    </source>
</reference>
<proteinExistence type="predicted"/>
<sequence>MKKIQLIISTIFLSMSFFGYSQIMTNLNSSDPNITNLSFGLYPDNTIVKGTITSTSGVTNTSPELLINSILSENSLAWINLNNNTQVTELDADATQDLNKKNALDKNLNYFQLAQVINFTFKNENYKYIKYSFHNSKSTKKPYGFILMVSKNNKWLRVNEFNDTNSELMNYTLTFFKFNYQKLDAILSKNNLGNSLMTNIINATHKASGFSIISLSQQLDVWNYNTSSAENAYFSEALDWE</sequence>
<evidence type="ECO:0000313" key="1">
    <source>
        <dbReference type="EMBL" id="SDI81480.1"/>
    </source>
</evidence>
<evidence type="ECO:0000313" key="2">
    <source>
        <dbReference type="Proteomes" id="UP000182367"/>
    </source>
</evidence>
<gene>
    <name evidence="1" type="ORF">SAMN05192550_0877</name>
</gene>
<accession>A0A1G8NPP0</accession>
<protein>
    <submittedName>
        <fullName evidence="1">Uncharacterized protein</fullName>
    </submittedName>
</protein>
<organism evidence="1 2">
    <name type="scientific">Flavobacterium glycines</name>
    <dbReference type="NCBI Taxonomy" id="551990"/>
    <lineage>
        <taxon>Bacteria</taxon>
        <taxon>Pseudomonadati</taxon>
        <taxon>Bacteroidota</taxon>
        <taxon>Flavobacteriia</taxon>
        <taxon>Flavobacteriales</taxon>
        <taxon>Flavobacteriaceae</taxon>
        <taxon>Flavobacterium</taxon>
    </lineage>
</organism>
<name>A0A1G8NPP0_9FLAO</name>
<dbReference type="EMBL" id="FNEO01000001">
    <property type="protein sequence ID" value="SDI81480.1"/>
    <property type="molecule type" value="Genomic_DNA"/>
</dbReference>
<dbReference type="Proteomes" id="UP000182367">
    <property type="component" value="Unassembled WGS sequence"/>
</dbReference>
<keyword evidence="2" id="KW-1185">Reference proteome</keyword>
<comment type="caution">
    <text evidence="1">The sequence shown here is derived from an EMBL/GenBank/DDBJ whole genome shotgun (WGS) entry which is preliminary data.</text>
</comment>